<organism evidence="1 2">
    <name type="scientific">Pseudonocardia nematodicida</name>
    <dbReference type="NCBI Taxonomy" id="1206997"/>
    <lineage>
        <taxon>Bacteria</taxon>
        <taxon>Bacillati</taxon>
        <taxon>Actinomycetota</taxon>
        <taxon>Actinomycetes</taxon>
        <taxon>Pseudonocardiales</taxon>
        <taxon>Pseudonocardiaceae</taxon>
        <taxon>Pseudonocardia</taxon>
    </lineage>
</organism>
<reference evidence="1 2" key="1">
    <citation type="submission" date="2024-03" db="EMBL/GenBank/DDBJ databases">
        <title>Draft genome sequence of Pseudonocardia nematodicida JCM 31783.</title>
        <authorList>
            <person name="Butdee W."/>
            <person name="Duangmal K."/>
        </authorList>
    </citation>
    <scope>NUCLEOTIDE SEQUENCE [LARGE SCALE GENOMIC DNA]</scope>
    <source>
        <strain evidence="1 2">JCM 31783</strain>
    </source>
</reference>
<comment type="caution">
    <text evidence="1">The sequence shown here is derived from an EMBL/GenBank/DDBJ whole genome shotgun (WGS) entry which is preliminary data.</text>
</comment>
<evidence type="ECO:0000313" key="2">
    <source>
        <dbReference type="Proteomes" id="UP001494902"/>
    </source>
</evidence>
<dbReference type="SUPFAM" id="SSF143744">
    <property type="entry name" value="GlcG-like"/>
    <property type="match status" value="1"/>
</dbReference>
<sequence>MTDTAHDTAITLTRPTVSASLATALIAAAERASVAAGLRMSLAVIDESGLLKAFHRMDGASFTSGSVAQDKAFSAASGRPTHAWHAALEADAVLGAGARSAIPRLVTLGGGYPVIVAGELVGGLGVSGGHYTQDMDVAVAALAEIGARSDW</sequence>
<dbReference type="PANTHER" id="PTHR34309">
    <property type="entry name" value="SLR1406 PROTEIN"/>
    <property type="match status" value="1"/>
</dbReference>
<dbReference type="PANTHER" id="PTHR34309:SF1">
    <property type="entry name" value="PROTEIN GLCG"/>
    <property type="match status" value="1"/>
</dbReference>
<dbReference type="InterPro" id="IPR038084">
    <property type="entry name" value="PduO/GlcC-like_sf"/>
</dbReference>
<keyword evidence="2" id="KW-1185">Reference proteome</keyword>
<dbReference type="InterPro" id="IPR052517">
    <property type="entry name" value="GlcG_carb_metab_protein"/>
</dbReference>
<evidence type="ECO:0000313" key="1">
    <source>
        <dbReference type="EMBL" id="MEQ3549773.1"/>
    </source>
</evidence>
<dbReference type="Pfam" id="PF03928">
    <property type="entry name" value="HbpS-like"/>
    <property type="match status" value="1"/>
</dbReference>
<dbReference type="EMBL" id="JBEDNQ010000002">
    <property type="protein sequence ID" value="MEQ3549773.1"/>
    <property type="molecule type" value="Genomic_DNA"/>
</dbReference>
<gene>
    <name evidence="1" type="ORF">WIS52_04765</name>
</gene>
<dbReference type="InterPro" id="IPR005624">
    <property type="entry name" value="PduO/GlcC-like"/>
</dbReference>
<name>A0ABV1K5N4_9PSEU</name>
<dbReference type="Proteomes" id="UP001494902">
    <property type="component" value="Unassembled WGS sequence"/>
</dbReference>
<dbReference type="RefSeq" id="WP_349296869.1">
    <property type="nucleotide sequence ID" value="NZ_JBEDNQ010000002.1"/>
</dbReference>
<proteinExistence type="predicted"/>
<dbReference type="Gene3D" id="3.30.450.150">
    <property type="entry name" value="Haem-degrading domain"/>
    <property type="match status" value="1"/>
</dbReference>
<protein>
    <submittedName>
        <fullName evidence="1">Heme-binding protein</fullName>
    </submittedName>
</protein>
<accession>A0ABV1K5N4</accession>